<dbReference type="InterPro" id="IPR001478">
    <property type="entry name" value="PDZ"/>
</dbReference>
<keyword evidence="3" id="KW-0966">Cell projection</keyword>
<dbReference type="InterPro" id="IPR030237">
    <property type="entry name" value="Harmonin_N"/>
</dbReference>
<name>A0A0B7BBV1_9EUPU</name>
<proteinExistence type="predicted"/>
<dbReference type="Pfam" id="PF21219">
    <property type="entry name" value="USH1C_N"/>
    <property type="match status" value="1"/>
</dbReference>
<dbReference type="GO" id="GO:0005929">
    <property type="term" value="C:cilium"/>
    <property type="evidence" value="ECO:0007669"/>
    <property type="project" value="TreeGrafter"/>
</dbReference>
<dbReference type="PANTHER" id="PTHR23116:SF36">
    <property type="entry name" value="HARMONIN"/>
    <property type="match status" value="1"/>
</dbReference>
<dbReference type="SUPFAM" id="SSF50156">
    <property type="entry name" value="PDZ domain-like"/>
    <property type="match status" value="2"/>
</dbReference>
<accession>A0A0B7BBV1</accession>
<dbReference type="Gene3D" id="2.30.42.10">
    <property type="match status" value="2"/>
</dbReference>
<dbReference type="GO" id="GO:0032426">
    <property type="term" value="C:stereocilium tip"/>
    <property type="evidence" value="ECO:0007669"/>
    <property type="project" value="TreeGrafter"/>
</dbReference>
<keyword evidence="2" id="KW-0677">Repeat</keyword>
<gene>
    <name evidence="5" type="primary">ORF179155</name>
</gene>
<feature type="domain" description="PDZ" evidence="4">
    <location>
        <begin position="89"/>
        <end position="163"/>
    </location>
</feature>
<evidence type="ECO:0000256" key="2">
    <source>
        <dbReference type="ARBA" id="ARBA00022737"/>
    </source>
</evidence>
<organism evidence="5">
    <name type="scientific">Arion vulgaris</name>
    <dbReference type="NCBI Taxonomy" id="1028688"/>
    <lineage>
        <taxon>Eukaryota</taxon>
        <taxon>Metazoa</taxon>
        <taxon>Spiralia</taxon>
        <taxon>Lophotrochozoa</taxon>
        <taxon>Mollusca</taxon>
        <taxon>Gastropoda</taxon>
        <taxon>Heterobranchia</taxon>
        <taxon>Euthyneura</taxon>
        <taxon>Panpulmonata</taxon>
        <taxon>Eupulmonata</taxon>
        <taxon>Stylommatophora</taxon>
        <taxon>Helicina</taxon>
        <taxon>Arionoidea</taxon>
        <taxon>Arionidae</taxon>
        <taxon>Arion</taxon>
    </lineage>
</organism>
<dbReference type="Pfam" id="PF00595">
    <property type="entry name" value="PDZ"/>
    <property type="match status" value="2"/>
</dbReference>
<reference evidence="5" key="1">
    <citation type="submission" date="2014-12" db="EMBL/GenBank/DDBJ databases">
        <title>Insight into the proteome of Arion vulgaris.</title>
        <authorList>
            <person name="Aradska J."/>
            <person name="Bulat T."/>
            <person name="Smidak R."/>
            <person name="Sarate P."/>
            <person name="Gangsoo J."/>
            <person name="Sialana F."/>
            <person name="Bilban M."/>
            <person name="Lubec G."/>
        </authorList>
    </citation>
    <scope>NUCLEOTIDE SEQUENCE</scope>
    <source>
        <tissue evidence="5">Skin</tissue>
    </source>
</reference>
<dbReference type="InterPro" id="IPR051844">
    <property type="entry name" value="USH2_Complex_Protein"/>
</dbReference>
<comment type="subcellular location">
    <subcellularLocation>
        <location evidence="1">Cell projection</location>
    </subcellularLocation>
</comment>
<dbReference type="GO" id="GO:0005886">
    <property type="term" value="C:plasma membrane"/>
    <property type="evidence" value="ECO:0007669"/>
    <property type="project" value="TreeGrafter"/>
</dbReference>
<evidence type="ECO:0000259" key="4">
    <source>
        <dbReference type="PROSITE" id="PS50106"/>
    </source>
</evidence>
<dbReference type="SMART" id="SM00228">
    <property type="entry name" value="PDZ"/>
    <property type="match status" value="2"/>
</dbReference>
<dbReference type="Gene3D" id="1.20.1160.20">
    <property type="match status" value="1"/>
</dbReference>
<dbReference type="EMBL" id="HACG01043964">
    <property type="protein sequence ID" value="CEK90829.1"/>
    <property type="molecule type" value="Transcribed_RNA"/>
</dbReference>
<dbReference type="CDD" id="cd06737">
    <property type="entry name" value="PDZ1_harmonin"/>
    <property type="match status" value="1"/>
</dbReference>
<sequence length="317" mass="35707">MMERKFAKLFIILVKELIHDDAEKETLFECLRTYQSNQDLHRLLSELRVLLNEPNKLELYDVMRPLILLQHQIEYSRRAPATPGVKLRTVRLIHHSGESLGFAVRGGFEHRVGIFVTEVAPGSQAYRQGLRVGDEVVRVNGFTISEAIHEDVLNLIKSKDDIVLKVTYIGMLPVKDHANEPVTWKYVDDLDDDLDQEGKQKKMHSPDIKIFIDSTGHASLGCSILSESGPAATYPGIFVEKVRPGSIADQVGLEPGDQIMEVNETSFRKITWEQAVLALKSSRQLSVVIRKKAGSRLIQKLSSNLAAIYSERQTLLP</sequence>
<protein>
    <recommendedName>
        <fullName evidence="4">PDZ domain-containing protein</fullName>
    </recommendedName>
</protein>
<dbReference type="InterPro" id="IPR036034">
    <property type="entry name" value="PDZ_sf"/>
</dbReference>
<dbReference type="PANTHER" id="PTHR23116">
    <property type="entry name" value="PDZ DOMAIN CONTAINING WHIRLIN AND HARMONIN-RELATED"/>
    <property type="match status" value="1"/>
</dbReference>
<dbReference type="GO" id="GO:0002142">
    <property type="term" value="C:stereocilia ankle link complex"/>
    <property type="evidence" value="ECO:0007669"/>
    <property type="project" value="TreeGrafter"/>
</dbReference>
<evidence type="ECO:0000256" key="1">
    <source>
        <dbReference type="ARBA" id="ARBA00004316"/>
    </source>
</evidence>
<dbReference type="AlphaFoldDB" id="A0A0B7BBV1"/>
<dbReference type="PROSITE" id="PS50106">
    <property type="entry name" value="PDZ"/>
    <property type="match status" value="2"/>
</dbReference>
<feature type="domain" description="PDZ" evidence="4">
    <location>
        <begin position="207"/>
        <end position="282"/>
    </location>
</feature>
<evidence type="ECO:0000313" key="5">
    <source>
        <dbReference type="EMBL" id="CEK90829.1"/>
    </source>
</evidence>
<evidence type="ECO:0000256" key="3">
    <source>
        <dbReference type="ARBA" id="ARBA00023273"/>
    </source>
</evidence>